<name>B5Y1B2_KLEV3</name>
<proteinExistence type="predicted"/>
<protein>
    <submittedName>
        <fullName evidence="5">Transcriptional regulator, AraC family</fullName>
    </submittedName>
</protein>
<dbReference type="InterPro" id="IPR032783">
    <property type="entry name" value="AraC_lig"/>
</dbReference>
<sequence>MLNSEWLLDNLSIENSVFHVGKYCGSWKGGTSGSGKASYHLVMEGHCWLHCAQHSSALRLEKGDMVFILQDCPFVLSSHENAQSAYRAPVQEMQPLTYKDETSTALACGFITFKTTISQMLLSFLPQVIVFKAQDDRSGSIGKLVAVINREATQTALRSEKLIASLTELLFFMVIRHYLSSHTVKTPLDNIPLTTEFLNLMAEIVLFPARPWTVEAMARASGLSRSWFIQRFNQVSPLSPAEIVRHIRIALACQHIAGGVSLTQSAERVGYLSQAAFNRAFQRITGVTPGRYSQQCRDNAAAQQFHGRNYLQINEIV</sequence>
<dbReference type="Pfam" id="PF12833">
    <property type="entry name" value="HTH_18"/>
    <property type="match status" value="1"/>
</dbReference>
<evidence type="ECO:0000256" key="1">
    <source>
        <dbReference type="ARBA" id="ARBA00023015"/>
    </source>
</evidence>
<evidence type="ECO:0000313" key="6">
    <source>
        <dbReference type="Proteomes" id="UP000001734"/>
    </source>
</evidence>
<evidence type="ECO:0000259" key="4">
    <source>
        <dbReference type="PROSITE" id="PS01124"/>
    </source>
</evidence>
<gene>
    <name evidence="5" type="ordered locus">KPK_4454</name>
</gene>
<dbReference type="PANTHER" id="PTHR11019">
    <property type="entry name" value="HTH-TYPE TRANSCRIPTIONAL REGULATOR NIMR"/>
    <property type="match status" value="1"/>
</dbReference>
<dbReference type="GO" id="GO:0003700">
    <property type="term" value="F:DNA-binding transcription factor activity"/>
    <property type="evidence" value="ECO:0007669"/>
    <property type="project" value="InterPro"/>
</dbReference>
<dbReference type="AlphaFoldDB" id="B5Y1B2"/>
<dbReference type="PROSITE" id="PS00041">
    <property type="entry name" value="HTH_ARAC_FAMILY_1"/>
    <property type="match status" value="1"/>
</dbReference>
<dbReference type="SUPFAM" id="SSF46689">
    <property type="entry name" value="Homeodomain-like"/>
    <property type="match status" value="1"/>
</dbReference>
<dbReference type="EMBL" id="CP000964">
    <property type="protein sequence ID" value="ACI07130.1"/>
    <property type="molecule type" value="Genomic_DNA"/>
</dbReference>
<evidence type="ECO:0000256" key="3">
    <source>
        <dbReference type="ARBA" id="ARBA00023163"/>
    </source>
</evidence>
<dbReference type="Pfam" id="PF12852">
    <property type="entry name" value="Cupin_6"/>
    <property type="match status" value="1"/>
</dbReference>
<evidence type="ECO:0000256" key="2">
    <source>
        <dbReference type="ARBA" id="ARBA00023125"/>
    </source>
</evidence>
<dbReference type="SMART" id="SM00342">
    <property type="entry name" value="HTH_ARAC"/>
    <property type="match status" value="1"/>
</dbReference>
<dbReference type="KEGG" id="kpe:KPK_4454"/>
<keyword evidence="1" id="KW-0805">Transcription regulation</keyword>
<dbReference type="Gene3D" id="1.10.10.60">
    <property type="entry name" value="Homeodomain-like"/>
    <property type="match status" value="2"/>
</dbReference>
<dbReference type="InterPro" id="IPR009057">
    <property type="entry name" value="Homeodomain-like_sf"/>
</dbReference>
<dbReference type="PANTHER" id="PTHR11019:SF159">
    <property type="entry name" value="TRANSCRIPTIONAL REGULATOR-RELATED"/>
    <property type="match status" value="1"/>
</dbReference>
<organism evidence="5 6">
    <name type="scientific">Klebsiella variicola (strain 342)</name>
    <name type="common">Klebsiella pneumoniae</name>
    <dbReference type="NCBI Taxonomy" id="507522"/>
    <lineage>
        <taxon>Bacteria</taxon>
        <taxon>Pseudomonadati</taxon>
        <taxon>Pseudomonadota</taxon>
        <taxon>Gammaproteobacteria</taxon>
        <taxon>Enterobacterales</taxon>
        <taxon>Enterobacteriaceae</taxon>
        <taxon>Klebsiella/Raoultella group</taxon>
        <taxon>Klebsiella</taxon>
        <taxon>Klebsiella pneumoniae complex</taxon>
    </lineage>
</organism>
<dbReference type="BioCyc" id="KPNE507522:GI0B-4435-MONOMER"/>
<dbReference type="HOGENOM" id="CLU_000445_81_0_6"/>
<reference evidence="5 6" key="1">
    <citation type="journal article" date="2008" name="PLoS Genet.">
        <title>Complete genome sequence of the N2-fixing broad host range endophyte Klebsiella pneumoniae 342 and virulence predictions verified in mice.</title>
        <authorList>
            <person name="Fouts D.E."/>
            <person name="Tyler H.L."/>
            <person name="DeBoy R.T."/>
            <person name="Daugherty S."/>
            <person name="Ren Q."/>
            <person name="Badger J.H."/>
            <person name="Durkin A.S."/>
            <person name="Huot H."/>
            <person name="Shrivastava S."/>
            <person name="Kothari S."/>
            <person name="Dodson R.J."/>
            <person name="Mohamoud Y."/>
            <person name="Khouri H."/>
            <person name="Roesch L.F."/>
            <person name="Krogfelt K.A."/>
            <person name="Struve C."/>
            <person name="Triplett E.W."/>
            <person name="Methe B.A."/>
        </authorList>
    </citation>
    <scope>NUCLEOTIDE SEQUENCE [LARGE SCALE GENOMIC DNA]</scope>
    <source>
        <strain evidence="5 6">342</strain>
    </source>
</reference>
<accession>B5Y1B2</accession>
<dbReference type="InterPro" id="IPR018062">
    <property type="entry name" value="HTH_AraC-typ_CS"/>
</dbReference>
<keyword evidence="3" id="KW-0804">Transcription</keyword>
<feature type="domain" description="HTH araC/xylS-type" evidence="4">
    <location>
        <begin position="198"/>
        <end position="295"/>
    </location>
</feature>
<dbReference type="Proteomes" id="UP000001734">
    <property type="component" value="Chromosome"/>
</dbReference>
<dbReference type="PROSITE" id="PS01124">
    <property type="entry name" value="HTH_ARAC_FAMILY_2"/>
    <property type="match status" value="1"/>
</dbReference>
<keyword evidence="2" id="KW-0238">DNA-binding</keyword>
<dbReference type="GO" id="GO:0043565">
    <property type="term" value="F:sequence-specific DNA binding"/>
    <property type="evidence" value="ECO:0007669"/>
    <property type="project" value="InterPro"/>
</dbReference>
<evidence type="ECO:0000313" key="5">
    <source>
        <dbReference type="EMBL" id="ACI07130.1"/>
    </source>
</evidence>
<dbReference type="InterPro" id="IPR018060">
    <property type="entry name" value="HTH_AraC"/>
</dbReference>